<accession>A0A0F9W2D5</accession>
<evidence type="ECO:0008006" key="2">
    <source>
        <dbReference type="Google" id="ProtNLM"/>
    </source>
</evidence>
<name>A0A0F9W2D5_9ZZZZ</name>
<reference evidence="1" key="1">
    <citation type="journal article" date="2015" name="Nature">
        <title>Complex archaea that bridge the gap between prokaryotes and eukaryotes.</title>
        <authorList>
            <person name="Spang A."/>
            <person name="Saw J.H."/>
            <person name="Jorgensen S.L."/>
            <person name="Zaremba-Niedzwiedzka K."/>
            <person name="Martijn J."/>
            <person name="Lind A.E."/>
            <person name="van Eijk R."/>
            <person name="Schleper C."/>
            <person name="Guy L."/>
            <person name="Ettema T.J."/>
        </authorList>
    </citation>
    <scope>NUCLEOTIDE SEQUENCE</scope>
</reference>
<comment type="caution">
    <text evidence="1">The sequence shown here is derived from an EMBL/GenBank/DDBJ whole genome shotgun (WGS) entry which is preliminary data.</text>
</comment>
<evidence type="ECO:0000313" key="1">
    <source>
        <dbReference type="EMBL" id="KKO10485.1"/>
    </source>
</evidence>
<dbReference type="AlphaFoldDB" id="A0A0F9W2D5"/>
<dbReference type="EMBL" id="LAZR01000004">
    <property type="protein sequence ID" value="KKO10485.1"/>
    <property type="molecule type" value="Genomic_DNA"/>
</dbReference>
<proteinExistence type="predicted"/>
<sequence>MLIRFFNALRREKIPVSLDELFTLLECLKQNFAFADMEQFYLLARLCMIKDEKYYDRFDRAFSRYFKELSVLDDLLRDAIPDEWLRRQFEASLSEEERAMIESMGGLDKLMEEFRKRLEEQKERHEGGNKWIGTGGTSPYGAYGFNPQGIRIGQDEGREGRAAKVWDRRDYRDLDDTLEIGTRNIKLALRRLRKFARVGAQDELDIDDTISSTARKGGLLDIKMVPERHNSVKVLLFFDVGGSMDPYVQLCEELFSAARTEFKHLEYFYFHNFIYESVWKQSRRRQAETTPLFDILHKYGKDYKVIFVGDATMAPYEITHVGGSIEHYNEEAGATWMQRLTDNFDHIAWINPVPKEHWEHGYSIAVVRQLLEDRMYPLSVKGLEEAMSSLSK</sequence>
<dbReference type="PANTHER" id="PTHR39338:SF7">
    <property type="entry name" value="BLL6692 PROTEIN"/>
    <property type="match status" value="1"/>
</dbReference>
<dbReference type="InterPro" id="IPR008912">
    <property type="entry name" value="Uncharacterised_CoxE"/>
</dbReference>
<dbReference type="PANTHER" id="PTHR39338">
    <property type="entry name" value="BLL5662 PROTEIN-RELATED"/>
    <property type="match status" value="1"/>
</dbReference>
<gene>
    <name evidence="1" type="ORF">LCGC14_0019630</name>
</gene>
<organism evidence="1">
    <name type="scientific">marine sediment metagenome</name>
    <dbReference type="NCBI Taxonomy" id="412755"/>
    <lineage>
        <taxon>unclassified sequences</taxon>
        <taxon>metagenomes</taxon>
        <taxon>ecological metagenomes</taxon>
    </lineage>
</organism>
<protein>
    <recommendedName>
        <fullName evidence="2">VWA domain-containing protein</fullName>
    </recommendedName>
</protein>
<dbReference type="Pfam" id="PF05762">
    <property type="entry name" value="VWA_CoxE"/>
    <property type="match status" value="1"/>
</dbReference>